<name>A0A0E0F960_9ORYZ</name>
<dbReference type="Proteomes" id="UP000008021">
    <property type="component" value="Chromosome 12"/>
</dbReference>
<dbReference type="Gramene" id="OMERI12G00700.1">
    <property type="protein sequence ID" value="OMERI12G00700.1"/>
    <property type="gene ID" value="OMERI12G00700"/>
</dbReference>
<evidence type="ECO:0000313" key="1">
    <source>
        <dbReference type="EnsemblPlants" id="OMERI12G00700.1"/>
    </source>
</evidence>
<dbReference type="EnsemblPlants" id="OMERI12G00700.1">
    <property type="protein sequence ID" value="OMERI12G00700.1"/>
    <property type="gene ID" value="OMERI12G00700"/>
</dbReference>
<organism evidence="1">
    <name type="scientific">Oryza meridionalis</name>
    <dbReference type="NCBI Taxonomy" id="40149"/>
    <lineage>
        <taxon>Eukaryota</taxon>
        <taxon>Viridiplantae</taxon>
        <taxon>Streptophyta</taxon>
        <taxon>Embryophyta</taxon>
        <taxon>Tracheophyta</taxon>
        <taxon>Spermatophyta</taxon>
        <taxon>Magnoliopsida</taxon>
        <taxon>Liliopsida</taxon>
        <taxon>Poales</taxon>
        <taxon>Poaceae</taxon>
        <taxon>BOP clade</taxon>
        <taxon>Oryzoideae</taxon>
        <taxon>Oryzeae</taxon>
        <taxon>Oryzinae</taxon>
        <taxon>Oryza</taxon>
    </lineage>
</organism>
<sequence>MAQELHCKCADLILWNQNRMAANEEITLKELPPRSCAGTGLPLICKLGRNHRLRMRSLTNSWDELVGPLRHQLVNSTKRPEPMSHVVPDLEKVAMKMLVARAVRCLLMTMALTTPCLDMYQPSGRRQYQYGGRCR</sequence>
<protein>
    <submittedName>
        <fullName evidence="1">Uncharacterized protein</fullName>
    </submittedName>
</protein>
<proteinExistence type="predicted"/>
<reference evidence="1" key="2">
    <citation type="submission" date="2018-05" db="EMBL/GenBank/DDBJ databases">
        <title>OmerRS3 (Oryza meridionalis Reference Sequence Version 3).</title>
        <authorList>
            <person name="Zhang J."/>
            <person name="Kudrna D."/>
            <person name="Lee S."/>
            <person name="Talag J."/>
            <person name="Welchert J."/>
            <person name="Wing R.A."/>
        </authorList>
    </citation>
    <scope>NUCLEOTIDE SEQUENCE [LARGE SCALE GENOMIC DNA]</scope>
    <source>
        <strain evidence="1">cv. OR44</strain>
    </source>
</reference>
<dbReference type="HOGENOM" id="CLU_1889051_0_0_1"/>
<accession>A0A0E0F960</accession>
<reference evidence="1" key="1">
    <citation type="submission" date="2015-04" db="UniProtKB">
        <authorList>
            <consortium name="EnsemblPlants"/>
        </authorList>
    </citation>
    <scope>IDENTIFICATION</scope>
</reference>
<dbReference type="AlphaFoldDB" id="A0A0E0F960"/>
<evidence type="ECO:0000313" key="2">
    <source>
        <dbReference type="Proteomes" id="UP000008021"/>
    </source>
</evidence>
<keyword evidence="2" id="KW-1185">Reference proteome</keyword>